<gene>
    <name evidence="1" type="ORF">A3A39_04775</name>
</gene>
<dbReference type="AlphaFoldDB" id="A0A1F6F0R7"/>
<evidence type="ECO:0000313" key="1">
    <source>
        <dbReference type="EMBL" id="OGG79450.1"/>
    </source>
</evidence>
<accession>A0A1F6F0R7</accession>
<comment type="caution">
    <text evidence="1">The sequence shown here is derived from an EMBL/GenBank/DDBJ whole genome shotgun (WGS) entry which is preliminary data.</text>
</comment>
<protein>
    <submittedName>
        <fullName evidence="1">Uncharacterized protein</fullName>
    </submittedName>
</protein>
<proteinExistence type="predicted"/>
<sequence length="345" mass="39387">MGIDKMVERNISRNLRPEDIGGLIAPTGDQTAITEKWILPYKETILADTRALRKEVDRTLQKDPELRKRLHAGNLRYPKGLCPEITDAVFNRLSAEMLNSSKPGMQILKNFVREGGLLRPFFGIDSNTHFQNAIQIGDSILDVAHDTAILGRNPVTFYPKLRDAPIKAIETVEQFADIAEKQWKFDVYPNIYLPQLAPVFPVLVIEPRFENSQRKDVLRLEENISALISKNLHTLEDGHLFGLSSHFLFRSAYREKRLPPQMIQSLLSPDGPLSAFQNIQPNPFRLTTDPEEVRWEMAHYHAVESDLDMRVKKNRDHMRARAMETAPILEAGQSLAHVILASVRR</sequence>
<evidence type="ECO:0000313" key="2">
    <source>
        <dbReference type="Proteomes" id="UP000177372"/>
    </source>
</evidence>
<dbReference type="Proteomes" id="UP000177372">
    <property type="component" value="Unassembled WGS sequence"/>
</dbReference>
<organism evidence="1 2">
    <name type="scientific">Candidatus Kaiserbacteria bacterium RIFCSPLOWO2_01_FULL_54_13</name>
    <dbReference type="NCBI Taxonomy" id="1798512"/>
    <lineage>
        <taxon>Bacteria</taxon>
        <taxon>Candidatus Kaiseribacteriota</taxon>
    </lineage>
</organism>
<name>A0A1F6F0R7_9BACT</name>
<dbReference type="EMBL" id="MFLZ01000027">
    <property type="protein sequence ID" value="OGG79450.1"/>
    <property type="molecule type" value="Genomic_DNA"/>
</dbReference>
<reference evidence="1 2" key="1">
    <citation type="journal article" date="2016" name="Nat. Commun.">
        <title>Thousands of microbial genomes shed light on interconnected biogeochemical processes in an aquifer system.</title>
        <authorList>
            <person name="Anantharaman K."/>
            <person name="Brown C.T."/>
            <person name="Hug L.A."/>
            <person name="Sharon I."/>
            <person name="Castelle C.J."/>
            <person name="Probst A.J."/>
            <person name="Thomas B.C."/>
            <person name="Singh A."/>
            <person name="Wilkins M.J."/>
            <person name="Karaoz U."/>
            <person name="Brodie E.L."/>
            <person name="Williams K.H."/>
            <person name="Hubbard S.S."/>
            <person name="Banfield J.F."/>
        </authorList>
    </citation>
    <scope>NUCLEOTIDE SEQUENCE [LARGE SCALE GENOMIC DNA]</scope>
</reference>